<feature type="domain" description="CusB-like beta-barrel" evidence="3">
    <location>
        <begin position="198"/>
        <end position="263"/>
    </location>
</feature>
<evidence type="ECO:0000259" key="2">
    <source>
        <dbReference type="Pfam" id="PF25917"/>
    </source>
</evidence>
<feature type="domain" description="YknX-like C-terminal permuted SH3-like" evidence="4">
    <location>
        <begin position="272"/>
        <end position="340"/>
    </location>
</feature>
<evidence type="ECO:0000259" key="4">
    <source>
        <dbReference type="Pfam" id="PF25989"/>
    </source>
</evidence>
<dbReference type="PANTHER" id="PTHR30469">
    <property type="entry name" value="MULTIDRUG RESISTANCE PROTEIN MDTA"/>
    <property type="match status" value="1"/>
</dbReference>
<dbReference type="EMBL" id="JADJMS010000002">
    <property type="protein sequence ID" value="MBK7413809.1"/>
    <property type="molecule type" value="Genomic_DNA"/>
</dbReference>
<dbReference type="Gene3D" id="1.10.287.470">
    <property type="entry name" value="Helix hairpin bin"/>
    <property type="match status" value="1"/>
</dbReference>
<proteinExistence type="inferred from homology"/>
<evidence type="ECO:0000259" key="3">
    <source>
        <dbReference type="Pfam" id="PF25954"/>
    </source>
</evidence>
<dbReference type="InterPro" id="IPR058625">
    <property type="entry name" value="MdtA-like_BSH"/>
</dbReference>
<gene>
    <name evidence="5" type="ORF">IPJ38_00370</name>
</gene>
<dbReference type="InterPro" id="IPR006143">
    <property type="entry name" value="RND_pump_MFP"/>
</dbReference>
<dbReference type="Proteomes" id="UP000739411">
    <property type="component" value="Unassembled WGS sequence"/>
</dbReference>
<feature type="domain" description="Multidrug resistance protein MdtA-like barrel-sandwich hybrid" evidence="2">
    <location>
        <begin position="49"/>
        <end position="187"/>
    </location>
</feature>
<dbReference type="NCBIfam" id="TIGR01730">
    <property type="entry name" value="RND_mfp"/>
    <property type="match status" value="1"/>
</dbReference>
<comment type="similarity">
    <text evidence="1">Belongs to the membrane fusion protein (MFP) (TC 8.A.1) family.</text>
</comment>
<dbReference type="Gene3D" id="2.40.50.100">
    <property type="match status" value="1"/>
</dbReference>
<protein>
    <submittedName>
        <fullName evidence="5">Efflux RND transporter periplasmic adaptor subunit</fullName>
    </submittedName>
</protein>
<comment type="caution">
    <text evidence="5">The sequence shown here is derived from an EMBL/GenBank/DDBJ whole genome shotgun (WGS) entry which is preliminary data.</text>
</comment>
<evidence type="ECO:0000313" key="5">
    <source>
        <dbReference type="EMBL" id="MBK7413809.1"/>
    </source>
</evidence>
<reference evidence="5 6" key="1">
    <citation type="submission" date="2020-10" db="EMBL/GenBank/DDBJ databases">
        <title>Connecting structure to function with the recovery of over 1000 high-quality activated sludge metagenome-assembled genomes encoding full-length rRNA genes using long-read sequencing.</title>
        <authorList>
            <person name="Singleton C.M."/>
            <person name="Petriglieri F."/>
            <person name="Kristensen J.M."/>
            <person name="Kirkegaard R.H."/>
            <person name="Michaelsen T.Y."/>
            <person name="Andersen M.H."/>
            <person name="Karst S.M."/>
            <person name="Dueholm M.S."/>
            <person name="Nielsen P.H."/>
            <person name="Albertsen M."/>
        </authorList>
    </citation>
    <scope>NUCLEOTIDE SEQUENCE [LARGE SCALE GENOMIC DNA]</scope>
    <source>
        <strain evidence="5">EsbW_18-Q3-R4-48_BATAC.463</strain>
    </source>
</reference>
<dbReference type="Gene3D" id="2.40.30.170">
    <property type="match status" value="1"/>
</dbReference>
<dbReference type="GO" id="GO:0015562">
    <property type="term" value="F:efflux transmembrane transporter activity"/>
    <property type="evidence" value="ECO:0007669"/>
    <property type="project" value="TreeGrafter"/>
</dbReference>
<dbReference type="Pfam" id="PF25989">
    <property type="entry name" value="YknX_C"/>
    <property type="match status" value="1"/>
</dbReference>
<dbReference type="Pfam" id="PF25917">
    <property type="entry name" value="BSH_RND"/>
    <property type="match status" value="1"/>
</dbReference>
<organism evidence="5 6">
    <name type="scientific">Candidatus Dechloromonas phosphorivorans</name>
    <dbReference type="NCBI Taxonomy" id="2899244"/>
    <lineage>
        <taxon>Bacteria</taxon>
        <taxon>Pseudomonadati</taxon>
        <taxon>Pseudomonadota</taxon>
        <taxon>Betaproteobacteria</taxon>
        <taxon>Rhodocyclales</taxon>
        <taxon>Azonexaceae</taxon>
        <taxon>Dechloromonas</taxon>
    </lineage>
</organism>
<dbReference type="InterPro" id="IPR058792">
    <property type="entry name" value="Beta-barrel_RND_2"/>
</dbReference>
<dbReference type="PANTHER" id="PTHR30469:SF15">
    <property type="entry name" value="HLYD FAMILY OF SECRETION PROTEINS"/>
    <property type="match status" value="1"/>
</dbReference>
<name>A0A935MRV0_9RHOO</name>
<accession>A0A935MRV0</accession>
<dbReference type="GO" id="GO:1990281">
    <property type="term" value="C:efflux pump complex"/>
    <property type="evidence" value="ECO:0007669"/>
    <property type="project" value="TreeGrafter"/>
</dbReference>
<sequence>MLFLAGCSEKPVEKKGAPPTLITTTQAKAVALEISERTLGSLEAVNDPKISAEIAGKIIKISVRAGEAVKKGQLLAQIDPSDAAHQVEADRGEAARLSALLVQQERVVARQTELVQKNFISKNALDDVSAQRDALKNQLATAQARSGLSRNNVSKTHVSAPFDGVVEEQLVAAGDYIKLGDPMFKLVSNAKLRAHLPFPESAAPRLKVGMPVRISSPLAPDAAIEGIVEDIRPTVSEGNRAIDVIARFNNPGQLKGGGSVDAAVVTGQKDQAIVVPEQSVVLRPAGKVVYLIADGKAKQQVVQVGSKQRGVIEITGGLSGGETIALDGAGFLSEGAAVNVKEAPKNADSKPK</sequence>
<dbReference type="Gene3D" id="2.40.420.20">
    <property type="match status" value="1"/>
</dbReference>
<dbReference type="InterPro" id="IPR058637">
    <property type="entry name" value="YknX-like_C"/>
</dbReference>
<dbReference type="Pfam" id="PF25954">
    <property type="entry name" value="Beta-barrel_RND_2"/>
    <property type="match status" value="1"/>
</dbReference>
<dbReference type="SUPFAM" id="SSF111369">
    <property type="entry name" value="HlyD-like secretion proteins"/>
    <property type="match status" value="1"/>
</dbReference>
<dbReference type="AlphaFoldDB" id="A0A935MRV0"/>
<evidence type="ECO:0000313" key="6">
    <source>
        <dbReference type="Proteomes" id="UP000739411"/>
    </source>
</evidence>
<evidence type="ECO:0000256" key="1">
    <source>
        <dbReference type="ARBA" id="ARBA00009477"/>
    </source>
</evidence>